<dbReference type="Gene3D" id="3.90.420.10">
    <property type="entry name" value="Oxidoreductase, molybdopterin-binding domain"/>
    <property type="match status" value="1"/>
</dbReference>
<feature type="compositionally biased region" description="Basic and acidic residues" evidence="1">
    <location>
        <begin position="237"/>
        <end position="251"/>
    </location>
</feature>
<evidence type="ECO:0000313" key="3">
    <source>
        <dbReference type="EMBL" id="SAK82382.1"/>
    </source>
</evidence>
<dbReference type="Proteomes" id="UP000071859">
    <property type="component" value="Unassembled WGS sequence"/>
</dbReference>
<feature type="compositionally biased region" description="Low complexity" evidence="1">
    <location>
        <begin position="223"/>
        <end position="236"/>
    </location>
</feature>
<dbReference type="InterPro" id="IPR036374">
    <property type="entry name" value="OxRdtase_Mopterin-bd_sf"/>
</dbReference>
<name>A0A158CJC5_9BURK</name>
<gene>
    <name evidence="3" type="ORF">AWB78_04017</name>
</gene>
<evidence type="ECO:0000313" key="4">
    <source>
        <dbReference type="Proteomes" id="UP000071859"/>
    </source>
</evidence>
<evidence type="ECO:0000259" key="2">
    <source>
        <dbReference type="Pfam" id="PF00174"/>
    </source>
</evidence>
<dbReference type="Pfam" id="PF00174">
    <property type="entry name" value="Oxidored_molyb"/>
    <property type="match status" value="1"/>
</dbReference>
<dbReference type="InterPro" id="IPR000572">
    <property type="entry name" value="OxRdtase_Mopterin-bd_dom"/>
</dbReference>
<protein>
    <submittedName>
        <fullName evidence="3">Sulfite:cytochrome c oxidoreductase subunit A</fullName>
    </submittedName>
</protein>
<accession>A0A158CJC5</accession>
<evidence type="ECO:0000256" key="1">
    <source>
        <dbReference type="SAM" id="MobiDB-lite"/>
    </source>
</evidence>
<comment type="caution">
    <text evidence="3">The sequence shown here is derived from an EMBL/GenBank/DDBJ whole genome shotgun (WGS) entry which is preliminary data.</text>
</comment>
<dbReference type="AlphaFoldDB" id="A0A158CJC5"/>
<dbReference type="SUPFAM" id="SSF56524">
    <property type="entry name" value="Oxidoreductase molybdopterin-binding domain"/>
    <property type="match status" value="1"/>
</dbReference>
<reference evidence="3" key="1">
    <citation type="submission" date="2016-01" db="EMBL/GenBank/DDBJ databases">
        <authorList>
            <person name="Peeters C."/>
        </authorList>
    </citation>
    <scope>NUCLEOTIDE SEQUENCE</scope>
    <source>
        <strain evidence="3">LMG 29321</strain>
    </source>
</reference>
<sequence length="268" mass="29070">MNGAPLPHWNEFPARLGVPGWTGTYWAKQLSTVDVLSKPETNFWMRTACRLPRGMFKTPTFVSQATSAIEPFSTIVVNSLITSLQSGQQIARTTPVQGFAQSFRFLISWAALWPAPTMRMNAPCGICARGDFDAIGGSTPLGIEPAIRAAGLRIRRGAEIGREERCPNANVAAEPNSLSCGRGEYLDLGLIGDLERIVDLYSEISNGAFECYDQAEVESLRGSSSACKSKSPSSDAKSVRCERSDRGRSQEPIDAPSGRFVALRYAAT</sequence>
<keyword evidence="4" id="KW-1185">Reference proteome</keyword>
<organism evidence="3 4">
    <name type="scientific">Caballeronia calidae</name>
    <dbReference type="NCBI Taxonomy" id="1777139"/>
    <lineage>
        <taxon>Bacteria</taxon>
        <taxon>Pseudomonadati</taxon>
        <taxon>Pseudomonadota</taxon>
        <taxon>Betaproteobacteria</taxon>
        <taxon>Burkholderiales</taxon>
        <taxon>Burkholderiaceae</taxon>
        <taxon>Caballeronia</taxon>
    </lineage>
</organism>
<feature type="domain" description="Oxidoreductase molybdopterin-binding" evidence="2">
    <location>
        <begin position="1"/>
        <end position="44"/>
    </location>
</feature>
<proteinExistence type="predicted"/>
<dbReference type="EMBL" id="FCOX02000020">
    <property type="protein sequence ID" value="SAK82382.1"/>
    <property type="molecule type" value="Genomic_DNA"/>
</dbReference>
<feature type="region of interest" description="Disordered" evidence="1">
    <location>
        <begin position="223"/>
        <end position="255"/>
    </location>
</feature>